<proteinExistence type="predicted"/>
<dbReference type="InterPro" id="IPR046561">
    <property type="entry name" value="DUF6716"/>
</dbReference>
<evidence type="ECO:0000313" key="1">
    <source>
        <dbReference type="EMBL" id="MEG9476345.1"/>
    </source>
</evidence>
<evidence type="ECO:0000313" key="2">
    <source>
        <dbReference type="Proteomes" id="UP001432017"/>
    </source>
</evidence>
<dbReference type="Pfam" id="PF20471">
    <property type="entry name" value="DUF6716"/>
    <property type="match status" value="1"/>
</dbReference>
<protein>
    <submittedName>
        <fullName evidence="1">DUF6716 putative glycosyltransferase</fullName>
    </submittedName>
</protein>
<accession>A0ABU7ZG61</accession>
<name>A0ABU7ZG61_9PAST</name>
<comment type="caution">
    <text evidence="1">The sequence shown here is derived from an EMBL/GenBank/DDBJ whole genome shotgun (WGS) entry which is preliminary data.</text>
</comment>
<dbReference type="EMBL" id="JBAJJM010000012">
    <property type="protein sequence ID" value="MEG9476345.1"/>
    <property type="molecule type" value="Genomic_DNA"/>
</dbReference>
<sequence length="388" mass="45031">MSYKILVVATYDSFLKVGINLAQRLNHSMIEIAIQYVKKNQLSVRQLVESGANNYRVFDYQTLNNSDFSEYDIVIVALGNIASQKLITRLYSLKNRPLIITCFSGVIFGNAESISARINADILLVNNEFDRDIAQSIASEYGLKTTILNYGLINLDLNFQRNEGSGKNIFFIDQVKIPELKTEREYVLEKLLNLARNNPDYRIFLKTRLYGSEITVHKEQYPYAHLLKNKKNIPSNFNLFNDSIEVALKEMDACISFSSTSALEAIYYGISTYIIKDLGIRESFYNHPFLQSGLLTYFNELDNLNDLSKIPQKDWFDKQLSFSLNRDYILNNIIDELVYEPRLILPLNYKVQEKHKRGVYPKFRKLLRSPKLFFLDSAIIKKLKNKKR</sequence>
<keyword evidence="2" id="KW-1185">Reference proteome</keyword>
<dbReference type="Proteomes" id="UP001432017">
    <property type="component" value="Unassembled WGS sequence"/>
</dbReference>
<gene>
    <name evidence="1" type="ORF">V6W77_08675</name>
</gene>
<dbReference type="RefSeq" id="WP_334232608.1">
    <property type="nucleotide sequence ID" value="NZ_JBAJJL010000019.1"/>
</dbReference>
<reference evidence="1" key="1">
    <citation type="submission" date="2023-12" db="EMBL/GenBank/DDBJ databases">
        <title>Mannheima indologenes sp. nov. proposed for Clade V organisms of Mannheimia.</title>
        <authorList>
            <person name="Christensen H."/>
        </authorList>
    </citation>
    <scope>NUCLEOTIDE SEQUENCE</scope>
    <source>
        <strain evidence="1">M14.4</strain>
    </source>
</reference>
<organism evidence="1 2">
    <name type="scientific">Mannheimia indoligenes</name>
    <dbReference type="NCBI Taxonomy" id="3103145"/>
    <lineage>
        <taxon>Bacteria</taxon>
        <taxon>Pseudomonadati</taxon>
        <taxon>Pseudomonadota</taxon>
        <taxon>Gammaproteobacteria</taxon>
        <taxon>Pasteurellales</taxon>
        <taxon>Pasteurellaceae</taxon>
        <taxon>Mannheimia</taxon>
    </lineage>
</organism>